<dbReference type="GO" id="GO:0071037">
    <property type="term" value="P:nuclear polyadenylation-dependent snRNA catabolic process"/>
    <property type="evidence" value="ECO:0007669"/>
    <property type="project" value="TreeGrafter"/>
</dbReference>
<organism evidence="11 12">
    <name type="scientific">Cristinia sonorae</name>
    <dbReference type="NCBI Taxonomy" id="1940300"/>
    <lineage>
        <taxon>Eukaryota</taxon>
        <taxon>Fungi</taxon>
        <taxon>Dikarya</taxon>
        <taxon>Basidiomycota</taxon>
        <taxon>Agaricomycotina</taxon>
        <taxon>Agaricomycetes</taxon>
        <taxon>Agaricomycetidae</taxon>
        <taxon>Agaricales</taxon>
        <taxon>Pleurotineae</taxon>
        <taxon>Stephanosporaceae</taxon>
        <taxon>Cristinia</taxon>
    </lineage>
</organism>
<evidence type="ECO:0000259" key="10">
    <source>
        <dbReference type="PROSITE" id="PS50967"/>
    </source>
</evidence>
<proteinExistence type="inferred from homology"/>
<evidence type="ECO:0000256" key="4">
    <source>
        <dbReference type="ARBA" id="ARBA00022801"/>
    </source>
</evidence>
<evidence type="ECO:0000256" key="9">
    <source>
        <dbReference type="SAM" id="MobiDB-lite"/>
    </source>
</evidence>
<keyword evidence="6" id="KW-0269">Exonuclease</keyword>
<dbReference type="Gene3D" id="1.10.150.80">
    <property type="entry name" value="HRDC domain"/>
    <property type="match status" value="1"/>
</dbReference>
<dbReference type="SMART" id="SM00474">
    <property type="entry name" value="35EXOc"/>
    <property type="match status" value="1"/>
</dbReference>
<dbReference type="InterPro" id="IPR049559">
    <property type="entry name" value="Rrp6p-like_exo"/>
</dbReference>
<dbReference type="FunFam" id="3.30.420.10:FF:000059">
    <property type="entry name" value="Exosome complex exonuclease Rrp6"/>
    <property type="match status" value="1"/>
</dbReference>
<dbReference type="SUPFAM" id="SSF47819">
    <property type="entry name" value="HRDC-like"/>
    <property type="match status" value="1"/>
</dbReference>
<gene>
    <name evidence="11" type="ORF">BXZ70DRAFT_1013066</name>
</gene>
<dbReference type="Pfam" id="PF08066">
    <property type="entry name" value="PMC2NT"/>
    <property type="match status" value="1"/>
</dbReference>
<comment type="subcellular location">
    <subcellularLocation>
        <location evidence="1">Nucleus</location>
    </subcellularLocation>
</comment>
<feature type="domain" description="HRDC" evidence="10">
    <location>
        <begin position="488"/>
        <end position="569"/>
    </location>
</feature>
<feature type="region of interest" description="Disordered" evidence="9">
    <location>
        <begin position="815"/>
        <end position="843"/>
    </location>
</feature>
<evidence type="ECO:0000313" key="11">
    <source>
        <dbReference type="EMBL" id="KAH8077042.1"/>
    </source>
</evidence>
<dbReference type="AlphaFoldDB" id="A0A8K0UDC7"/>
<evidence type="ECO:0000256" key="7">
    <source>
        <dbReference type="ARBA" id="ARBA00023242"/>
    </source>
</evidence>
<reference evidence="11" key="1">
    <citation type="journal article" date="2021" name="New Phytol.">
        <title>Evolutionary innovations through gain and loss of genes in the ectomycorrhizal Boletales.</title>
        <authorList>
            <person name="Wu G."/>
            <person name="Miyauchi S."/>
            <person name="Morin E."/>
            <person name="Kuo A."/>
            <person name="Drula E."/>
            <person name="Varga T."/>
            <person name="Kohler A."/>
            <person name="Feng B."/>
            <person name="Cao Y."/>
            <person name="Lipzen A."/>
            <person name="Daum C."/>
            <person name="Hundley H."/>
            <person name="Pangilinan J."/>
            <person name="Johnson J."/>
            <person name="Barry K."/>
            <person name="LaButti K."/>
            <person name="Ng V."/>
            <person name="Ahrendt S."/>
            <person name="Min B."/>
            <person name="Choi I.G."/>
            <person name="Park H."/>
            <person name="Plett J.M."/>
            <person name="Magnuson J."/>
            <person name="Spatafora J.W."/>
            <person name="Nagy L.G."/>
            <person name="Henrissat B."/>
            <person name="Grigoriev I.V."/>
            <person name="Yang Z.L."/>
            <person name="Xu J."/>
            <person name="Martin F.M."/>
        </authorList>
    </citation>
    <scope>NUCLEOTIDE SEQUENCE</scope>
    <source>
        <strain evidence="11">KKN 215</strain>
    </source>
</reference>
<dbReference type="Proteomes" id="UP000813824">
    <property type="component" value="Unassembled WGS sequence"/>
</dbReference>
<dbReference type="InterPro" id="IPR002562">
    <property type="entry name" value="3'-5'_exonuclease_dom"/>
</dbReference>
<dbReference type="SUPFAM" id="SSF53098">
    <property type="entry name" value="Ribonuclease H-like"/>
    <property type="match status" value="1"/>
</dbReference>
<dbReference type="GO" id="GO:0071051">
    <property type="term" value="P:poly(A)-dependent snoRNA 3'-end processing"/>
    <property type="evidence" value="ECO:0007669"/>
    <property type="project" value="TreeGrafter"/>
</dbReference>
<keyword evidence="2" id="KW-0698">rRNA processing</keyword>
<dbReference type="EMBL" id="JAEVFJ010000067">
    <property type="protein sequence ID" value="KAH8077042.1"/>
    <property type="molecule type" value="Genomic_DNA"/>
</dbReference>
<dbReference type="InterPro" id="IPR045092">
    <property type="entry name" value="Rrp6-like"/>
</dbReference>
<name>A0A8K0UDC7_9AGAR</name>
<dbReference type="PANTHER" id="PTHR12124">
    <property type="entry name" value="POLYMYOSITIS/SCLERODERMA AUTOANTIGEN-RELATED"/>
    <property type="match status" value="1"/>
</dbReference>
<dbReference type="Pfam" id="PF01612">
    <property type="entry name" value="DNA_pol_A_exo1"/>
    <property type="match status" value="1"/>
</dbReference>
<keyword evidence="3" id="KW-0540">Nuclease</keyword>
<dbReference type="GO" id="GO:0000175">
    <property type="term" value="F:3'-5'-RNA exonuclease activity"/>
    <property type="evidence" value="ECO:0007669"/>
    <property type="project" value="InterPro"/>
</dbReference>
<dbReference type="GO" id="GO:0071035">
    <property type="term" value="P:nuclear polyadenylation-dependent rRNA catabolic process"/>
    <property type="evidence" value="ECO:0007669"/>
    <property type="project" value="TreeGrafter"/>
</dbReference>
<dbReference type="InterPro" id="IPR036397">
    <property type="entry name" value="RNaseH_sf"/>
</dbReference>
<comment type="caution">
    <text evidence="11">The sequence shown here is derived from an EMBL/GenBank/DDBJ whole genome shotgun (WGS) entry which is preliminary data.</text>
</comment>
<keyword evidence="4" id="KW-0378">Hydrolase</keyword>
<comment type="similarity">
    <text evidence="8">Belongs to the exosome component 10/RRP6 family.</text>
</comment>
<evidence type="ECO:0000256" key="1">
    <source>
        <dbReference type="ARBA" id="ARBA00004123"/>
    </source>
</evidence>
<evidence type="ECO:0000313" key="12">
    <source>
        <dbReference type="Proteomes" id="UP000813824"/>
    </source>
</evidence>
<dbReference type="InterPro" id="IPR012588">
    <property type="entry name" value="Exosome-assoc_fac_Rrp6_N"/>
</dbReference>
<evidence type="ECO:0000256" key="3">
    <source>
        <dbReference type="ARBA" id="ARBA00022722"/>
    </source>
</evidence>
<dbReference type="GO" id="GO:0000467">
    <property type="term" value="P:exonucleolytic trimming to generate mature 3'-end of 5.8S rRNA from tricistronic rRNA transcript (SSU-rRNA, 5.8S rRNA, LSU-rRNA)"/>
    <property type="evidence" value="ECO:0007669"/>
    <property type="project" value="InterPro"/>
</dbReference>
<dbReference type="InterPro" id="IPR012337">
    <property type="entry name" value="RNaseH-like_sf"/>
</dbReference>
<evidence type="ECO:0000256" key="5">
    <source>
        <dbReference type="ARBA" id="ARBA00022835"/>
    </source>
</evidence>
<evidence type="ECO:0000256" key="2">
    <source>
        <dbReference type="ARBA" id="ARBA00022552"/>
    </source>
</evidence>
<dbReference type="GO" id="GO:0003727">
    <property type="term" value="F:single-stranded RNA binding"/>
    <property type="evidence" value="ECO:0007669"/>
    <property type="project" value="TreeGrafter"/>
</dbReference>
<keyword evidence="5" id="KW-0271">Exosome</keyword>
<dbReference type="GO" id="GO:0000176">
    <property type="term" value="C:nuclear exosome (RNase complex)"/>
    <property type="evidence" value="ECO:0007669"/>
    <property type="project" value="InterPro"/>
</dbReference>
<keyword evidence="12" id="KW-1185">Reference proteome</keyword>
<dbReference type="GO" id="GO:0005730">
    <property type="term" value="C:nucleolus"/>
    <property type="evidence" value="ECO:0007669"/>
    <property type="project" value="TreeGrafter"/>
</dbReference>
<keyword evidence="7" id="KW-0539">Nucleus</keyword>
<dbReference type="Gene3D" id="3.30.420.10">
    <property type="entry name" value="Ribonuclease H-like superfamily/Ribonuclease H"/>
    <property type="match status" value="1"/>
</dbReference>
<dbReference type="GO" id="GO:0071040">
    <property type="term" value="P:nuclear polyadenylation-dependent antisense transcript catabolic process"/>
    <property type="evidence" value="ECO:0007669"/>
    <property type="project" value="TreeGrafter"/>
</dbReference>
<dbReference type="GO" id="GO:0000166">
    <property type="term" value="F:nucleotide binding"/>
    <property type="evidence" value="ECO:0007669"/>
    <property type="project" value="InterPro"/>
</dbReference>
<dbReference type="PANTHER" id="PTHR12124:SF47">
    <property type="entry name" value="EXOSOME COMPONENT 10"/>
    <property type="match status" value="1"/>
</dbReference>
<dbReference type="CDD" id="cd06147">
    <property type="entry name" value="Rrp6p_like_exo"/>
    <property type="match status" value="1"/>
</dbReference>
<sequence length="869" mass="96613">MADIPRKSSVISPTSFNDYNSQLQIAVLKATKNAAALPADTAFYASLDKELSQELDASSSRVLSLTNKLLRLVETADSGAARGRKRARLESVEDVQDRFRSLVVDSLDLLLERTDTRLDEVRGLLKPPAIAVTPGLNQPQKSTKHPVIPGRLDPALQNASHLLKPQRLFKRTVDNSNYSTWQPSLKHKYNAQVPLGYRMTDADAEEGMVISSHPYQYEINHISYPPSLFRYTEPIPPKPFEETPFVWVDTPKAFSSLLDKLRTVSEIAIDLEHHSYRTYSGFLCLMQISTRECDYIVDTLALREELEELNEVFTDPKIVKVLHGAESDIVWLQQDFNLYIVNLFDTYHASKVLAFPRHSLATLLEMYCDFTPDKRYQLADWRIRPLPQEMLDYARSDTHYLLYIYDNLRNALLDRSGSRSNTPPDASPSDALPHATLLREVLSRSRDTSLRVYEKEVYDAEGGSGLAGWDQLAKKWNKAFLSPTDAEGTQRLEVYKALHSWRDRVARLEDESTRYVLPNHSLFSLAEKPPSDIAALYNAFSSSVPPVIRSRGTELLDTIRDTIRRLSTAPAEEEKVEEIEIDGEKELGVVTSLDTADVSTLPTTVKNPRANIFAPIFDHDDPMSAQFSALFGSASNVDRSTKASGVFSTTRSSLFVSPAGSKSKRNPFAFRDILFRIHNELTVAPSIPKPPPPQPETTLEEVLMEGQAQATTTTNIPGQIELAYIPPEQRQAATATTPVVDDTIVVVGQKKRKRAKHKPLQNLADLPEPKTSIMAVDSTPDVQVVADGDADAEDGAATGVNTALDAAPFDFEASGSNILDDGSDHEAESASRGKKKRKGGSGLFEYGNFKAAPKAHSQLQKGNFSRTLK</sequence>
<dbReference type="InterPro" id="IPR010997">
    <property type="entry name" value="HRDC-like_sf"/>
</dbReference>
<dbReference type="GO" id="GO:0071039">
    <property type="term" value="P:nuclear polyadenylation-dependent CUT catabolic process"/>
    <property type="evidence" value="ECO:0007669"/>
    <property type="project" value="TreeGrafter"/>
</dbReference>
<dbReference type="SMART" id="SM00341">
    <property type="entry name" value="HRDC"/>
    <property type="match status" value="1"/>
</dbReference>
<dbReference type="InterPro" id="IPR002121">
    <property type="entry name" value="HRDC_dom"/>
</dbReference>
<evidence type="ECO:0000256" key="6">
    <source>
        <dbReference type="ARBA" id="ARBA00022839"/>
    </source>
</evidence>
<dbReference type="GO" id="GO:0071044">
    <property type="term" value="P:histone mRNA catabolic process"/>
    <property type="evidence" value="ECO:0007669"/>
    <property type="project" value="TreeGrafter"/>
</dbReference>
<dbReference type="PROSITE" id="PS50967">
    <property type="entry name" value="HRDC"/>
    <property type="match status" value="1"/>
</dbReference>
<accession>A0A8K0UDC7</accession>
<dbReference type="Pfam" id="PF00570">
    <property type="entry name" value="HRDC"/>
    <property type="match status" value="1"/>
</dbReference>
<dbReference type="GO" id="GO:0071038">
    <property type="term" value="P:TRAMP-dependent tRNA surveillance pathway"/>
    <property type="evidence" value="ECO:0007669"/>
    <property type="project" value="TreeGrafter"/>
</dbReference>
<protein>
    <recommendedName>
        <fullName evidence="10">HRDC domain-containing protein</fullName>
    </recommendedName>
</protein>
<feature type="compositionally biased region" description="Basic and acidic residues" evidence="9">
    <location>
        <begin position="822"/>
        <end position="831"/>
    </location>
</feature>
<dbReference type="GO" id="GO:0071036">
    <property type="term" value="P:nuclear polyadenylation-dependent snoRNA catabolic process"/>
    <property type="evidence" value="ECO:0007669"/>
    <property type="project" value="TreeGrafter"/>
</dbReference>
<dbReference type="InterPro" id="IPR044876">
    <property type="entry name" value="HRDC_dom_sf"/>
</dbReference>
<evidence type="ECO:0000256" key="8">
    <source>
        <dbReference type="ARBA" id="ARBA00043957"/>
    </source>
</evidence>
<dbReference type="OrthoDB" id="2250022at2759"/>